<dbReference type="EMBL" id="JAODIR010000024">
    <property type="protein sequence ID" value="MDD2168113.1"/>
    <property type="molecule type" value="Genomic_DNA"/>
</dbReference>
<reference evidence="2" key="1">
    <citation type="submission" date="2022-09" db="EMBL/GenBank/DDBJ databases">
        <title>Molecular characterization of Glaesserella parasuis strains circulating in commercial swine farms using whole-genome sequencing.</title>
        <authorList>
            <person name="Mugabi R."/>
            <person name="Clavijo M."/>
            <person name="Li G."/>
        </authorList>
    </citation>
    <scope>NUCLEOTIDE SEQUENCE</scope>
    <source>
        <strain evidence="2">0435-53</strain>
    </source>
</reference>
<feature type="transmembrane region" description="Helical" evidence="1">
    <location>
        <begin position="115"/>
        <end position="135"/>
    </location>
</feature>
<feature type="transmembrane region" description="Helical" evidence="1">
    <location>
        <begin position="224"/>
        <end position="243"/>
    </location>
</feature>
<feature type="transmembrane region" description="Helical" evidence="1">
    <location>
        <begin position="47"/>
        <end position="69"/>
    </location>
</feature>
<sequence>MSALINLFYIYDPWLFHFFRMAFFCGGIAMLYLLYQIYRKQRLQGITLPLDSFVAIFILIIVAVIPMLSHGTKEFYAVGMYIKGLILFTCGVAIYNLCYYQKTNAKEMMVRDLKIGIIVQAVVGFTALAGIPFMIDLGISTNAVFPKFYGSEQEYRLYNLTSTVFFQLSLFYAFLLHFLLAYNAKYNNISPIFVFLLLCIGLISGRTFLFISAISFLVYFRWKYIPAILLFGAICLFLAFNFAENKYVQHALEPLINVIHGYGLVSSSTDNLVQNHLYIPELKQILIGDGRYFYPQGGYYGRTDSGFLRQTLYGGFIYLSVCFLFMCYFVRKVAINWFDGSWIFILSTLLILSILNVKADAYAFPGIMLVLLMFLSLFGNEGKNKILFLNNKTENV</sequence>
<name>A0AA42EH56_GLAPU</name>
<feature type="transmembrane region" description="Helical" evidence="1">
    <location>
        <begin position="312"/>
        <end position="331"/>
    </location>
</feature>
<evidence type="ECO:0000313" key="3">
    <source>
        <dbReference type="Proteomes" id="UP001148834"/>
    </source>
</evidence>
<evidence type="ECO:0000256" key="1">
    <source>
        <dbReference type="SAM" id="Phobius"/>
    </source>
</evidence>
<feature type="transmembrane region" description="Helical" evidence="1">
    <location>
        <begin position="14"/>
        <end position="35"/>
    </location>
</feature>
<dbReference type="RefSeq" id="WP_021111743.1">
    <property type="nucleotide sequence ID" value="NZ_CP181435.1"/>
</dbReference>
<keyword evidence="1" id="KW-0472">Membrane</keyword>
<protein>
    <submittedName>
        <fullName evidence="2">Uncharacterized protein</fullName>
    </submittedName>
</protein>
<feature type="transmembrane region" description="Helical" evidence="1">
    <location>
        <begin position="337"/>
        <end position="355"/>
    </location>
</feature>
<feature type="transmembrane region" description="Helical" evidence="1">
    <location>
        <begin position="362"/>
        <end position="379"/>
    </location>
</feature>
<feature type="transmembrane region" description="Helical" evidence="1">
    <location>
        <begin position="75"/>
        <end position="95"/>
    </location>
</feature>
<gene>
    <name evidence="2" type="ORF">N5925_05755</name>
</gene>
<dbReference type="AlphaFoldDB" id="A0AA42EH56"/>
<keyword evidence="1" id="KW-1133">Transmembrane helix</keyword>
<dbReference type="Proteomes" id="UP001148834">
    <property type="component" value="Unassembled WGS sequence"/>
</dbReference>
<proteinExistence type="predicted"/>
<accession>A0AA42EH56</accession>
<comment type="caution">
    <text evidence="2">The sequence shown here is derived from an EMBL/GenBank/DDBJ whole genome shotgun (WGS) entry which is preliminary data.</text>
</comment>
<evidence type="ECO:0000313" key="2">
    <source>
        <dbReference type="EMBL" id="MDD2168113.1"/>
    </source>
</evidence>
<organism evidence="2 3">
    <name type="scientific">Glaesserella parasuis</name>
    <name type="common">Haemophilus parasuis</name>
    <dbReference type="NCBI Taxonomy" id="738"/>
    <lineage>
        <taxon>Bacteria</taxon>
        <taxon>Pseudomonadati</taxon>
        <taxon>Pseudomonadota</taxon>
        <taxon>Gammaproteobacteria</taxon>
        <taxon>Pasteurellales</taxon>
        <taxon>Pasteurellaceae</taxon>
        <taxon>Glaesserella</taxon>
    </lineage>
</organism>
<keyword evidence="1" id="KW-0812">Transmembrane</keyword>
<feature type="transmembrane region" description="Helical" evidence="1">
    <location>
        <begin position="192"/>
        <end position="218"/>
    </location>
</feature>
<feature type="transmembrane region" description="Helical" evidence="1">
    <location>
        <begin position="155"/>
        <end position="180"/>
    </location>
</feature>